<dbReference type="PROSITE" id="PS50977">
    <property type="entry name" value="HTH_TETR_2"/>
    <property type="match status" value="1"/>
</dbReference>
<feature type="domain" description="HTH tetR-type" evidence="5">
    <location>
        <begin position="6"/>
        <end position="66"/>
    </location>
</feature>
<dbReference type="Pfam" id="PF13305">
    <property type="entry name" value="TetR_C_33"/>
    <property type="match status" value="1"/>
</dbReference>
<evidence type="ECO:0000313" key="6">
    <source>
        <dbReference type="EMBL" id="MBB6228487.1"/>
    </source>
</evidence>
<dbReference type="Pfam" id="PF00440">
    <property type="entry name" value="TetR_N"/>
    <property type="match status" value="1"/>
</dbReference>
<dbReference type="AlphaFoldDB" id="A0A841L7A8"/>
<reference evidence="6 7" key="1">
    <citation type="submission" date="2020-08" db="EMBL/GenBank/DDBJ databases">
        <title>Genomic Encyclopedia of Type Strains, Phase IV (KMG-IV): sequencing the most valuable type-strain genomes for metagenomic binning, comparative biology and taxonomic classification.</title>
        <authorList>
            <person name="Goeker M."/>
        </authorList>
    </citation>
    <scope>NUCLEOTIDE SEQUENCE [LARGE SCALE GENOMIC DNA]</scope>
    <source>
        <strain evidence="6 7">DSM 102189</strain>
    </source>
</reference>
<protein>
    <submittedName>
        <fullName evidence="6">AcrR family transcriptional regulator</fullName>
    </submittedName>
</protein>
<keyword evidence="2 4" id="KW-0238">DNA-binding</keyword>
<keyword evidence="1" id="KW-0805">Transcription regulation</keyword>
<name>A0A841L7A8_9SPHN</name>
<organism evidence="6 7">
    <name type="scientific">Polymorphobacter multimanifer</name>
    <dbReference type="NCBI Taxonomy" id="1070431"/>
    <lineage>
        <taxon>Bacteria</taxon>
        <taxon>Pseudomonadati</taxon>
        <taxon>Pseudomonadota</taxon>
        <taxon>Alphaproteobacteria</taxon>
        <taxon>Sphingomonadales</taxon>
        <taxon>Sphingosinicellaceae</taxon>
        <taxon>Polymorphobacter</taxon>
    </lineage>
</organism>
<evidence type="ECO:0000313" key="7">
    <source>
        <dbReference type="Proteomes" id="UP000538147"/>
    </source>
</evidence>
<sequence>MNVAAPDLGATLVAEALTILERDGLAALSLRGVARAAGVSAMAPYHHFADRTALLAAVAVVGFERLYAAKMAATQGVDDPRAALVAGSRAYVRFVIENPALYRLMKGPEMAERGAHPALAAAAARPAASLARLLREMGAGPAAAEALWALVHGFGLLAIDGYLAGGPEALVERAGAAADALLKGVA</sequence>
<dbReference type="Gene3D" id="1.10.357.10">
    <property type="entry name" value="Tetracycline Repressor, domain 2"/>
    <property type="match status" value="1"/>
</dbReference>
<gene>
    <name evidence="6" type="ORF">FHS79_002677</name>
</gene>
<feature type="DNA-binding region" description="H-T-H motif" evidence="4">
    <location>
        <begin position="29"/>
        <end position="48"/>
    </location>
</feature>
<dbReference type="Proteomes" id="UP000538147">
    <property type="component" value="Unassembled WGS sequence"/>
</dbReference>
<dbReference type="SUPFAM" id="SSF48498">
    <property type="entry name" value="Tetracyclin repressor-like, C-terminal domain"/>
    <property type="match status" value="1"/>
</dbReference>
<dbReference type="PRINTS" id="PR00455">
    <property type="entry name" value="HTHTETR"/>
</dbReference>
<dbReference type="GO" id="GO:0000976">
    <property type="term" value="F:transcription cis-regulatory region binding"/>
    <property type="evidence" value="ECO:0007669"/>
    <property type="project" value="TreeGrafter"/>
</dbReference>
<proteinExistence type="predicted"/>
<dbReference type="PANTHER" id="PTHR30055:SF220">
    <property type="entry name" value="TETR-FAMILY REGULATORY PROTEIN"/>
    <property type="match status" value="1"/>
</dbReference>
<evidence type="ECO:0000256" key="2">
    <source>
        <dbReference type="ARBA" id="ARBA00023125"/>
    </source>
</evidence>
<dbReference type="GO" id="GO:0003700">
    <property type="term" value="F:DNA-binding transcription factor activity"/>
    <property type="evidence" value="ECO:0007669"/>
    <property type="project" value="TreeGrafter"/>
</dbReference>
<evidence type="ECO:0000256" key="1">
    <source>
        <dbReference type="ARBA" id="ARBA00023015"/>
    </source>
</evidence>
<keyword evidence="7" id="KW-1185">Reference proteome</keyword>
<comment type="caution">
    <text evidence="6">The sequence shown here is derived from an EMBL/GenBank/DDBJ whole genome shotgun (WGS) entry which is preliminary data.</text>
</comment>
<accession>A0A841L7A8</accession>
<evidence type="ECO:0000259" key="5">
    <source>
        <dbReference type="PROSITE" id="PS50977"/>
    </source>
</evidence>
<evidence type="ECO:0000256" key="4">
    <source>
        <dbReference type="PROSITE-ProRule" id="PRU00335"/>
    </source>
</evidence>
<dbReference type="RefSeq" id="WP_184200908.1">
    <property type="nucleotide sequence ID" value="NZ_JACIIV010000020.1"/>
</dbReference>
<evidence type="ECO:0000256" key="3">
    <source>
        <dbReference type="ARBA" id="ARBA00023163"/>
    </source>
</evidence>
<dbReference type="InterPro" id="IPR036271">
    <property type="entry name" value="Tet_transcr_reg_TetR-rel_C_sf"/>
</dbReference>
<dbReference type="InterPro" id="IPR050109">
    <property type="entry name" value="HTH-type_TetR-like_transc_reg"/>
</dbReference>
<dbReference type="EMBL" id="JACIIV010000020">
    <property type="protein sequence ID" value="MBB6228487.1"/>
    <property type="molecule type" value="Genomic_DNA"/>
</dbReference>
<dbReference type="InterPro" id="IPR025996">
    <property type="entry name" value="MT1864/Rv1816-like_C"/>
</dbReference>
<dbReference type="InterPro" id="IPR001647">
    <property type="entry name" value="HTH_TetR"/>
</dbReference>
<dbReference type="SUPFAM" id="SSF46689">
    <property type="entry name" value="Homeodomain-like"/>
    <property type="match status" value="1"/>
</dbReference>
<dbReference type="InterPro" id="IPR009057">
    <property type="entry name" value="Homeodomain-like_sf"/>
</dbReference>
<dbReference type="PANTHER" id="PTHR30055">
    <property type="entry name" value="HTH-TYPE TRANSCRIPTIONAL REGULATOR RUTR"/>
    <property type="match status" value="1"/>
</dbReference>
<keyword evidence="3" id="KW-0804">Transcription</keyword>